<reference evidence="1 2" key="1">
    <citation type="submission" date="2017-05" db="EMBL/GenBank/DDBJ databases">
        <title>Biotechnological potential of actinobacteria isolated from South African environments.</title>
        <authorList>
            <person name="Le Roes-Hill M."/>
            <person name="Prins A."/>
            <person name="Durrell K.A."/>
        </authorList>
    </citation>
    <scope>NUCLEOTIDE SEQUENCE [LARGE SCALE GENOMIC DNA]</scope>
    <source>
        <strain evidence="1 2">HMC13</strain>
    </source>
</reference>
<evidence type="ECO:0000313" key="2">
    <source>
        <dbReference type="Proteomes" id="UP000195105"/>
    </source>
</evidence>
<accession>A0A243S8Q4</accession>
<comment type="caution">
    <text evidence="1">The sequence shown here is derived from an EMBL/GenBank/DDBJ whole genome shotgun (WGS) entry which is preliminary data.</text>
</comment>
<proteinExistence type="predicted"/>
<name>A0A243S8Q4_9ACTN</name>
<dbReference type="AlphaFoldDB" id="A0A243S8Q4"/>
<keyword evidence="2" id="KW-1185">Reference proteome</keyword>
<evidence type="ECO:0008006" key="3">
    <source>
        <dbReference type="Google" id="ProtNLM"/>
    </source>
</evidence>
<organism evidence="1 2">
    <name type="scientific">Streptomyces swartbergensis</name>
    <dbReference type="NCBI Taxonomy" id="487165"/>
    <lineage>
        <taxon>Bacteria</taxon>
        <taxon>Bacillati</taxon>
        <taxon>Actinomycetota</taxon>
        <taxon>Actinomycetes</taxon>
        <taxon>Kitasatosporales</taxon>
        <taxon>Streptomycetaceae</taxon>
        <taxon>Streptomyces</taxon>
    </lineage>
</organism>
<dbReference type="InterPro" id="IPR017642">
    <property type="entry name" value="DNA_S_mod_DndB"/>
</dbReference>
<sequence length="398" mass="44146">MGKQSVATIQIAGALCVQRGTRMLQAFADAITVSDHQKVDIFDPDTGEGYQRAPVTARVRKAARYYDEKKGRMPNPLLVNVRKIDMDEERVVIVVDDDHAGYENAVLEDGNWIGTGRIEFTEELSLWIYDGQHRAGGLNQLLGEQEDFEDFPVPISLTLGLDPGEEMREFYEVNTNAASVKTDLAWQLLTKMAEDDPELREMLAAEDRDWITRAYAVVDELEKLDGPWKGRFQEANRRKTRGDGVTIPKPQFARSLKPVLDMPSFKRADAATVAVVLNAYWSGIKQVMPEPFEEASDYVLQKGSGAVALHRVLPQVVEVVRSNGGRLGQLQAYAEVMKDLPTLEGESVDNAGHLSIRSGADFWKVGSVASGFSGDAGRRRLSLLIQSRLPSPAESIQL</sequence>
<dbReference type="Proteomes" id="UP000195105">
    <property type="component" value="Unassembled WGS sequence"/>
</dbReference>
<dbReference type="EMBL" id="NGFN01000022">
    <property type="protein sequence ID" value="OUD04057.1"/>
    <property type="molecule type" value="Genomic_DNA"/>
</dbReference>
<gene>
    <name evidence="1" type="ORF">CA983_06115</name>
</gene>
<dbReference type="Pfam" id="PF14072">
    <property type="entry name" value="DndB"/>
    <property type="match status" value="1"/>
</dbReference>
<evidence type="ECO:0000313" key="1">
    <source>
        <dbReference type="EMBL" id="OUD04057.1"/>
    </source>
</evidence>
<dbReference type="RefSeq" id="WP_086599859.1">
    <property type="nucleotide sequence ID" value="NZ_NGFN01000022.1"/>
</dbReference>
<protein>
    <recommendedName>
        <fullName evidence="3">DGQHR domain-containing protein</fullName>
    </recommendedName>
</protein>
<dbReference type="NCBIfam" id="TIGR03187">
    <property type="entry name" value="DGQHR"/>
    <property type="match status" value="1"/>
</dbReference>
<dbReference type="InterPro" id="IPR017601">
    <property type="entry name" value="DGQHR-contain_dom"/>
</dbReference>